<keyword evidence="4 10" id="KW-0699">rRNA-binding</keyword>
<keyword evidence="8 10" id="KW-0694">RNA-binding</keyword>
<dbReference type="SUPFAM" id="SSF52540">
    <property type="entry name" value="P-loop containing nucleoside triphosphate hydrolases"/>
    <property type="match status" value="1"/>
</dbReference>
<evidence type="ECO:0000313" key="14">
    <source>
        <dbReference type="EMBL" id="MTU02869.1"/>
    </source>
</evidence>
<evidence type="ECO:0000256" key="6">
    <source>
        <dbReference type="ARBA" id="ARBA00022801"/>
    </source>
</evidence>
<gene>
    <name evidence="10 13" type="primary">rsgA</name>
    <name evidence="13" type="ORF">GMD11_00445</name>
    <name evidence="14" type="ORF">GMD18_00440</name>
</gene>
<evidence type="ECO:0000256" key="2">
    <source>
        <dbReference type="ARBA" id="ARBA00022517"/>
    </source>
</evidence>
<feature type="binding site" evidence="10">
    <location>
        <begin position="151"/>
        <end position="154"/>
    </location>
    <ligand>
        <name>GTP</name>
        <dbReference type="ChEBI" id="CHEBI:37565"/>
    </ligand>
</feature>
<evidence type="ECO:0000313" key="16">
    <source>
        <dbReference type="Proteomes" id="UP000484547"/>
    </source>
</evidence>
<dbReference type="PANTHER" id="PTHR32120:SF10">
    <property type="entry name" value="SMALL RIBOSOMAL SUBUNIT BIOGENESIS GTPASE RSGA"/>
    <property type="match status" value="1"/>
</dbReference>
<dbReference type="PROSITE" id="PS50936">
    <property type="entry name" value="ENGC_GTPASE"/>
    <property type="match status" value="1"/>
</dbReference>
<dbReference type="RefSeq" id="WP_155163415.1">
    <property type="nucleotide sequence ID" value="NZ_WNBG01000001.1"/>
</dbReference>
<reference evidence="15 16" key="1">
    <citation type="journal article" date="2019" name="Nat. Med.">
        <title>A library of human gut bacterial isolates paired with longitudinal multiomics data enables mechanistic microbiome research.</title>
        <authorList>
            <person name="Poyet M."/>
            <person name="Groussin M."/>
            <person name="Gibbons S.M."/>
            <person name="Avila-Pacheco J."/>
            <person name="Jiang X."/>
            <person name="Kearney S.M."/>
            <person name="Perrotta A.R."/>
            <person name="Berdy B."/>
            <person name="Zhao S."/>
            <person name="Lieberman T.D."/>
            <person name="Swanson P.K."/>
            <person name="Smith M."/>
            <person name="Roesemann S."/>
            <person name="Alexander J.E."/>
            <person name="Rich S.A."/>
            <person name="Livny J."/>
            <person name="Vlamakis H."/>
            <person name="Clish C."/>
            <person name="Bullock K."/>
            <person name="Deik A."/>
            <person name="Scott J."/>
            <person name="Pierce K.A."/>
            <person name="Xavier R.J."/>
            <person name="Alm E.J."/>
        </authorList>
    </citation>
    <scope>NUCLEOTIDE SEQUENCE [LARGE SCALE GENOMIC DNA]</scope>
    <source>
        <strain evidence="13 16">BIOML-A13</strain>
        <strain evidence="14 15">BIOML-A3</strain>
    </source>
</reference>
<evidence type="ECO:0000256" key="5">
    <source>
        <dbReference type="ARBA" id="ARBA00022741"/>
    </source>
</evidence>
<dbReference type="HAMAP" id="MF_01820">
    <property type="entry name" value="GTPase_RsgA"/>
    <property type="match status" value="1"/>
</dbReference>
<dbReference type="EMBL" id="WNBM01000001">
    <property type="protein sequence ID" value="MTT74738.1"/>
    <property type="molecule type" value="Genomic_DNA"/>
</dbReference>
<dbReference type="SUPFAM" id="SSF50249">
    <property type="entry name" value="Nucleic acid-binding proteins"/>
    <property type="match status" value="1"/>
</dbReference>
<dbReference type="GO" id="GO:0042274">
    <property type="term" value="P:ribosomal small subunit biogenesis"/>
    <property type="evidence" value="ECO:0007669"/>
    <property type="project" value="UniProtKB-UniRule"/>
</dbReference>
<dbReference type="InterPro" id="IPR010914">
    <property type="entry name" value="RsgA_GTPase_dom"/>
</dbReference>
<name>A0A7X2XEN0_9FIRM</name>
<keyword evidence="5 10" id="KW-0547">Nucleotide-binding</keyword>
<comment type="caution">
    <text evidence="13">The sequence shown here is derived from an EMBL/GenBank/DDBJ whole genome shotgun (WGS) entry which is preliminary data.</text>
</comment>
<evidence type="ECO:0000256" key="7">
    <source>
        <dbReference type="ARBA" id="ARBA00022833"/>
    </source>
</evidence>
<dbReference type="Pfam" id="PF03193">
    <property type="entry name" value="RsgA_GTPase"/>
    <property type="match status" value="1"/>
</dbReference>
<comment type="function">
    <text evidence="10">One of several proteins that assist in the late maturation steps of the functional core of the 30S ribosomal subunit. Helps release RbfA from mature subunits. May play a role in the assembly of ribosomal proteins into the subunit. Circularly permuted GTPase that catalyzes slow GTP hydrolysis, GTPase activity is stimulated by the 30S ribosomal subunit.</text>
</comment>
<dbReference type="EMBL" id="WNBW01000001">
    <property type="protein sequence ID" value="MTU02869.1"/>
    <property type="molecule type" value="Genomic_DNA"/>
</dbReference>
<dbReference type="EC" id="3.6.1.-" evidence="10"/>
<feature type="binding site" evidence="10">
    <location>
        <begin position="203"/>
        <end position="211"/>
    </location>
    <ligand>
        <name>GTP</name>
        <dbReference type="ChEBI" id="CHEBI:37565"/>
    </ligand>
</feature>
<dbReference type="Gene3D" id="1.10.40.50">
    <property type="entry name" value="Probable gtpase engc, domain 3"/>
    <property type="match status" value="1"/>
</dbReference>
<keyword evidence="2 10" id="KW-0690">Ribosome biogenesis</keyword>
<dbReference type="InterPro" id="IPR004881">
    <property type="entry name" value="Ribosome_biogen_GTPase_RsgA"/>
</dbReference>
<evidence type="ECO:0000256" key="4">
    <source>
        <dbReference type="ARBA" id="ARBA00022730"/>
    </source>
</evidence>
<dbReference type="Proteomes" id="UP000443070">
    <property type="component" value="Unassembled WGS sequence"/>
</dbReference>
<keyword evidence="3 10" id="KW-0479">Metal-binding</keyword>
<feature type="domain" description="CP-type G" evidence="12">
    <location>
        <begin position="106"/>
        <end position="259"/>
    </location>
</feature>
<dbReference type="GO" id="GO:0019843">
    <property type="term" value="F:rRNA binding"/>
    <property type="evidence" value="ECO:0007669"/>
    <property type="project" value="UniProtKB-KW"/>
</dbReference>
<comment type="cofactor">
    <cofactor evidence="10">
        <name>Zn(2+)</name>
        <dbReference type="ChEBI" id="CHEBI:29105"/>
    </cofactor>
    <text evidence="10">Binds 1 zinc ion per subunit.</text>
</comment>
<evidence type="ECO:0000256" key="8">
    <source>
        <dbReference type="ARBA" id="ARBA00022884"/>
    </source>
</evidence>
<evidence type="ECO:0000259" key="11">
    <source>
        <dbReference type="PROSITE" id="PS50936"/>
    </source>
</evidence>
<comment type="subunit">
    <text evidence="10">Monomer. Associates with 30S ribosomal subunit, binds 16S rRNA.</text>
</comment>
<dbReference type="AlphaFoldDB" id="A0A7X2XEN0"/>
<dbReference type="OrthoDB" id="9809485at2"/>
<evidence type="ECO:0000256" key="3">
    <source>
        <dbReference type="ARBA" id="ARBA00022723"/>
    </source>
</evidence>
<keyword evidence="7 10" id="KW-0862">Zinc</keyword>
<accession>A0A7X2XEN0</accession>
<comment type="subcellular location">
    <subcellularLocation>
        <location evidence="10">Cytoplasm</location>
    </subcellularLocation>
</comment>
<evidence type="ECO:0000256" key="10">
    <source>
        <dbReference type="HAMAP-Rule" id="MF_01820"/>
    </source>
</evidence>
<feature type="binding site" evidence="10">
    <location>
        <position position="293"/>
    </location>
    <ligand>
        <name>Zn(2+)</name>
        <dbReference type="ChEBI" id="CHEBI:29105"/>
    </ligand>
</feature>
<dbReference type="Gene3D" id="3.40.50.300">
    <property type="entry name" value="P-loop containing nucleotide triphosphate hydrolases"/>
    <property type="match status" value="1"/>
</dbReference>
<keyword evidence="9 10" id="KW-0342">GTP-binding</keyword>
<dbReference type="GO" id="GO:0003924">
    <property type="term" value="F:GTPase activity"/>
    <property type="evidence" value="ECO:0007669"/>
    <property type="project" value="UniProtKB-UniRule"/>
</dbReference>
<feature type="binding site" evidence="10">
    <location>
        <position position="280"/>
    </location>
    <ligand>
        <name>Zn(2+)</name>
        <dbReference type="ChEBI" id="CHEBI:29105"/>
    </ligand>
</feature>
<dbReference type="InterPro" id="IPR012340">
    <property type="entry name" value="NA-bd_OB-fold"/>
</dbReference>
<keyword evidence="1 10" id="KW-0963">Cytoplasm</keyword>
<dbReference type="GO" id="GO:0005525">
    <property type="term" value="F:GTP binding"/>
    <property type="evidence" value="ECO:0007669"/>
    <property type="project" value="UniProtKB-UniRule"/>
</dbReference>
<evidence type="ECO:0000259" key="12">
    <source>
        <dbReference type="PROSITE" id="PS51721"/>
    </source>
</evidence>
<dbReference type="GO" id="GO:0005737">
    <property type="term" value="C:cytoplasm"/>
    <property type="evidence" value="ECO:0007669"/>
    <property type="project" value="UniProtKB-SubCell"/>
</dbReference>
<dbReference type="InterPro" id="IPR030378">
    <property type="entry name" value="G_CP_dom"/>
</dbReference>
<proteinExistence type="inferred from homology"/>
<dbReference type="Proteomes" id="UP000484547">
    <property type="component" value="Unassembled WGS sequence"/>
</dbReference>
<dbReference type="NCBIfam" id="TIGR00157">
    <property type="entry name" value="ribosome small subunit-dependent GTPase A"/>
    <property type="match status" value="1"/>
</dbReference>
<evidence type="ECO:0000256" key="9">
    <source>
        <dbReference type="ARBA" id="ARBA00023134"/>
    </source>
</evidence>
<evidence type="ECO:0000256" key="1">
    <source>
        <dbReference type="ARBA" id="ARBA00022490"/>
    </source>
</evidence>
<dbReference type="CDD" id="cd01854">
    <property type="entry name" value="YjeQ_EngC"/>
    <property type="match status" value="1"/>
</dbReference>
<protein>
    <recommendedName>
        <fullName evidence="10">Small ribosomal subunit biogenesis GTPase RsgA</fullName>
        <ecNumber evidence="10">3.6.1.-</ecNumber>
    </recommendedName>
</protein>
<comment type="similarity">
    <text evidence="10">Belongs to the TRAFAC class YlqF/YawG GTPase family. RsgA subfamily.</text>
</comment>
<keyword evidence="6 10" id="KW-0378">Hydrolase</keyword>
<feature type="binding site" evidence="10">
    <location>
        <position position="285"/>
    </location>
    <ligand>
        <name>Zn(2+)</name>
        <dbReference type="ChEBI" id="CHEBI:29105"/>
    </ligand>
</feature>
<organism evidence="13 16">
    <name type="scientific">Phascolarctobacterium faecium</name>
    <dbReference type="NCBI Taxonomy" id="33025"/>
    <lineage>
        <taxon>Bacteria</taxon>
        <taxon>Bacillati</taxon>
        <taxon>Bacillota</taxon>
        <taxon>Negativicutes</taxon>
        <taxon>Acidaminococcales</taxon>
        <taxon>Acidaminococcaceae</taxon>
        <taxon>Phascolarctobacterium</taxon>
    </lineage>
</organism>
<dbReference type="InterPro" id="IPR027417">
    <property type="entry name" value="P-loop_NTPase"/>
</dbReference>
<dbReference type="PANTHER" id="PTHR32120">
    <property type="entry name" value="SMALL RIBOSOMAL SUBUNIT BIOGENESIS GTPASE RSGA"/>
    <property type="match status" value="1"/>
</dbReference>
<evidence type="ECO:0000313" key="13">
    <source>
        <dbReference type="EMBL" id="MTT74738.1"/>
    </source>
</evidence>
<dbReference type="PROSITE" id="PS51721">
    <property type="entry name" value="G_CP"/>
    <property type="match status" value="1"/>
</dbReference>
<dbReference type="GO" id="GO:0046872">
    <property type="term" value="F:metal ion binding"/>
    <property type="evidence" value="ECO:0007669"/>
    <property type="project" value="UniProtKB-KW"/>
</dbReference>
<feature type="binding site" evidence="10">
    <location>
        <position position="287"/>
    </location>
    <ligand>
        <name>Zn(2+)</name>
        <dbReference type="ChEBI" id="CHEBI:29105"/>
    </ligand>
</feature>
<sequence length="359" mass="39062">MSKINLQALGFSAKFAEEAASLGCFPVGRVSAQYKELYRVITETGEVLAEVSGKLRFNAAALSDFPAVGDFVLLDRTDTVEGRSIIHHVLRRKSAFIRKAAGTGNAEQVVASNIDTVFICMSLNSDFNLRRLERYLAIAWSSGALPIVILTKADLCNDVAAKKAAAESVAIGAEILVTSSLADAGHEQILPCLKCGSTAAFIGSSGVGKSTLINRLAGTEFATNGLRNDDKGRHTTTRRELITLTNGALVIDTPGMRELGLETADLSKSFADIDELSQHCRFRDCTHTHETGCAVQQAITDGLLAADRLASYQKLQKEVRYEGLDSKQIELEKFSTMFKDIGGMKKARKFLHDNDKRRR</sequence>
<feature type="domain" description="EngC GTPase" evidence="11">
    <location>
        <begin position="112"/>
        <end position="257"/>
    </location>
</feature>
<keyword evidence="15" id="KW-1185">Reference proteome</keyword>
<evidence type="ECO:0000313" key="15">
    <source>
        <dbReference type="Proteomes" id="UP000443070"/>
    </source>
</evidence>